<dbReference type="AlphaFoldDB" id="W4LIU2"/>
<reference evidence="1 2" key="1">
    <citation type="journal article" date="2014" name="Nature">
        <title>An environmental bacterial taxon with a large and distinct metabolic repertoire.</title>
        <authorList>
            <person name="Wilson M.C."/>
            <person name="Mori T."/>
            <person name="Ruckert C."/>
            <person name="Uria A.R."/>
            <person name="Helf M.J."/>
            <person name="Takada K."/>
            <person name="Gernert C."/>
            <person name="Steffens U.A."/>
            <person name="Heycke N."/>
            <person name="Schmitt S."/>
            <person name="Rinke C."/>
            <person name="Helfrich E.J."/>
            <person name="Brachmann A.O."/>
            <person name="Gurgui C."/>
            <person name="Wakimoto T."/>
            <person name="Kracht M."/>
            <person name="Crusemann M."/>
            <person name="Hentschel U."/>
            <person name="Abe I."/>
            <person name="Matsunaga S."/>
            <person name="Kalinowski J."/>
            <person name="Takeyama H."/>
            <person name="Piel J."/>
        </authorList>
    </citation>
    <scope>NUCLEOTIDE SEQUENCE [LARGE SCALE GENOMIC DNA]</scope>
    <source>
        <strain evidence="2">TSY2</strain>
    </source>
</reference>
<protein>
    <submittedName>
        <fullName evidence="1">Uncharacterized protein</fullName>
    </submittedName>
</protein>
<sequence length="111" mass="12563">MEALQAQLPSDLMRRLRQEMLSDETLSEAVEEAVLLWLDKRQAEKTQQERGLLALRQAGIVMDADRQRNLADAIMPHAGSDEPPDRDQTETALARLKVPLSEDILAMRGER</sequence>
<dbReference type="Proteomes" id="UP000019140">
    <property type="component" value="Unassembled WGS sequence"/>
</dbReference>
<name>W4LIU2_9BACT</name>
<dbReference type="EMBL" id="AZHX01002011">
    <property type="protein sequence ID" value="ETW97809.1"/>
    <property type="molecule type" value="Genomic_DNA"/>
</dbReference>
<accession>W4LIU2</accession>
<evidence type="ECO:0000313" key="1">
    <source>
        <dbReference type="EMBL" id="ETW97809.1"/>
    </source>
</evidence>
<organism evidence="1 2">
    <name type="scientific">Candidatus Entotheonella gemina</name>
    <dbReference type="NCBI Taxonomy" id="1429439"/>
    <lineage>
        <taxon>Bacteria</taxon>
        <taxon>Pseudomonadati</taxon>
        <taxon>Nitrospinota/Tectimicrobiota group</taxon>
        <taxon>Candidatus Tectimicrobiota</taxon>
        <taxon>Candidatus Entotheonellia</taxon>
        <taxon>Candidatus Entotheonellales</taxon>
        <taxon>Candidatus Entotheonellaceae</taxon>
        <taxon>Candidatus Entotheonella</taxon>
    </lineage>
</organism>
<gene>
    <name evidence="1" type="ORF">ETSY2_43885</name>
</gene>
<keyword evidence="2" id="KW-1185">Reference proteome</keyword>
<comment type="caution">
    <text evidence="1">The sequence shown here is derived from an EMBL/GenBank/DDBJ whole genome shotgun (WGS) entry which is preliminary data.</text>
</comment>
<dbReference type="HOGENOM" id="CLU_2153737_0_0_7"/>
<proteinExistence type="predicted"/>
<evidence type="ECO:0000313" key="2">
    <source>
        <dbReference type="Proteomes" id="UP000019140"/>
    </source>
</evidence>